<proteinExistence type="predicted"/>
<feature type="signal peptide" evidence="6">
    <location>
        <begin position="1"/>
        <end position="21"/>
    </location>
</feature>
<dbReference type="InterPro" id="IPR050490">
    <property type="entry name" value="Bact_solute-bd_prot1"/>
</dbReference>
<accession>A0A9D1GHE6</accession>
<evidence type="ECO:0000256" key="2">
    <source>
        <dbReference type="ARBA" id="ARBA00022729"/>
    </source>
</evidence>
<name>A0A9D1GHE6_9FIRM</name>
<dbReference type="PROSITE" id="PS51257">
    <property type="entry name" value="PROKAR_LIPOPROTEIN"/>
    <property type="match status" value="1"/>
</dbReference>
<keyword evidence="5" id="KW-0449">Lipoprotein</keyword>
<keyword evidence="2 6" id="KW-0732">Signal</keyword>
<dbReference type="Pfam" id="PF01547">
    <property type="entry name" value="SBP_bac_1"/>
    <property type="match status" value="1"/>
</dbReference>
<dbReference type="AlphaFoldDB" id="A0A9D1GHE6"/>
<evidence type="ECO:0000313" key="8">
    <source>
        <dbReference type="Proteomes" id="UP000886860"/>
    </source>
</evidence>
<dbReference type="InterPro" id="IPR006059">
    <property type="entry name" value="SBP"/>
</dbReference>
<organism evidence="7 8">
    <name type="scientific">Candidatus Caccovicinus merdipullorum</name>
    <dbReference type="NCBI Taxonomy" id="2840724"/>
    <lineage>
        <taxon>Bacteria</taxon>
        <taxon>Bacillati</taxon>
        <taxon>Bacillota</taxon>
        <taxon>Clostridia</taxon>
        <taxon>Eubacteriales</taxon>
        <taxon>Candidatus Caccovicinus</taxon>
    </lineage>
</organism>
<dbReference type="PANTHER" id="PTHR43649:SF33">
    <property type="entry name" value="POLYGALACTURONAN_RHAMNOGALACTURONAN-BINDING PROTEIN YTCQ"/>
    <property type="match status" value="1"/>
</dbReference>
<evidence type="ECO:0000256" key="4">
    <source>
        <dbReference type="ARBA" id="ARBA00023139"/>
    </source>
</evidence>
<keyword evidence="1" id="KW-1003">Cell membrane</keyword>
<protein>
    <submittedName>
        <fullName evidence="7">Extracellular solute-binding protein</fullName>
    </submittedName>
</protein>
<dbReference type="Gene3D" id="3.40.190.10">
    <property type="entry name" value="Periplasmic binding protein-like II"/>
    <property type="match status" value="2"/>
</dbReference>
<feature type="chain" id="PRO_5039526201" evidence="6">
    <location>
        <begin position="22"/>
        <end position="520"/>
    </location>
</feature>
<dbReference type="EMBL" id="DVKS01000055">
    <property type="protein sequence ID" value="HIT41118.1"/>
    <property type="molecule type" value="Genomic_DNA"/>
</dbReference>
<evidence type="ECO:0000256" key="1">
    <source>
        <dbReference type="ARBA" id="ARBA00022475"/>
    </source>
</evidence>
<keyword evidence="4" id="KW-0564">Palmitate</keyword>
<dbReference type="PANTHER" id="PTHR43649">
    <property type="entry name" value="ARABINOSE-BINDING PROTEIN-RELATED"/>
    <property type="match status" value="1"/>
</dbReference>
<comment type="caution">
    <text evidence="7">The sequence shown here is derived from an EMBL/GenBank/DDBJ whole genome shotgun (WGS) entry which is preliminary data.</text>
</comment>
<reference evidence="7" key="2">
    <citation type="journal article" date="2021" name="PeerJ">
        <title>Extensive microbial diversity within the chicken gut microbiome revealed by metagenomics and culture.</title>
        <authorList>
            <person name="Gilroy R."/>
            <person name="Ravi A."/>
            <person name="Getino M."/>
            <person name="Pursley I."/>
            <person name="Horton D.L."/>
            <person name="Alikhan N.F."/>
            <person name="Baker D."/>
            <person name="Gharbi K."/>
            <person name="Hall N."/>
            <person name="Watson M."/>
            <person name="Adriaenssens E.M."/>
            <person name="Foster-Nyarko E."/>
            <person name="Jarju S."/>
            <person name="Secka A."/>
            <person name="Antonio M."/>
            <person name="Oren A."/>
            <person name="Chaudhuri R.R."/>
            <person name="La Ragione R."/>
            <person name="Hildebrand F."/>
            <person name="Pallen M.J."/>
        </authorList>
    </citation>
    <scope>NUCLEOTIDE SEQUENCE</scope>
    <source>
        <strain evidence="7">CHK123-3438</strain>
    </source>
</reference>
<keyword evidence="3" id="KW-0472">Membrane</keyword>
<reference evidence="7" key="1">
    <citation type="submission" date="2020-10" db="EMBL/GenBank/DDBJ databases">
        <authorList>
            <person name="Gilroy R."/>
        </authorList>
    </citation>
    <scope>NUCLEOTIDE SEQUENCE</scope>
    <source>
        <strain evidence="7">CHK123-3438</strain>
    </source>
</reference>
<evidence type="ECO:0000313" key="7">
    <source>
        <dbReference type="EMBL" id="HIT41118.1"/>
    </source>
</evidence>
<evidence type="ECO:0000256" key="3">
    <source>
        <dbReference type="ARBA" id="ARBA00023136"/>
    </source>
</evidence>
<dbReference type="Proteomes" id="UP000886860">
    <property type="component" value="Unassembled WGS sequence"/>
</dbReference>
<dbReference type="SUPFAM" id="SSF53850">
    <property type="entry name" value="Periplasmic binding protein-like II"/>
    <property type="match status" value="1"/>
</dbReference>
<gene>
    <name evidence="7" type="ORF">IAB60_03285</name>
</gene>
<evidence type="ECO:0000256" key="6">
    <source>
        <dbReference type="SAM" id="SignalP"/>
    </source>
</evidence>
<evidence type="ECO:0000256" key="5">
    <source>
        <dbReference type="ARBA" id="ARBA00023288"/>
    </source>
</evidence>
<sequence length="520" mass="58898">MMKKRYLLAVSVATVVCACLGACGNSSEIEETQQAAENAGDEEAVTIVSLNINNNLDKESEQRDKIHQIIMDETGVDLQLVMIPSDQLATQANLMLAGKEQLDIIPCIGMTDAQNLKNSGAVRMITQEELDQYPYLRDSFPKESWDAVRMGDEYLGIPFVGAQTIPALVAVRNDWVDQLGETMPETLEEYEALLKQFKESDLDGNGQDDTIPLIADTVDELEQAFLPFFTQTGAYWYFDEEEQLLKPYEMDEGYPEFLETMRRWIDEGYLFDQIATTSKQDKLSYVAQNKVGSTAGTWTRFLYSGIEVLAQTYPDIRYEFVTPKGSDHAANKYTSSQFAKGVTLITSTCEHPEKALEYLNYQCSPEGQTITTYGIEGENYTVDPETGKYQIISDSPTDWTTAQYYILYNLHEGFGEWRTDLWPLDTYTYNLMNEMNEELKAMDTVTPPDSITPYDVSKYEAQRSMNDLATLLSEAKGKIFAGTMSVDEWPNVMEQWKEIGGNQLIQDKTTQFLENQNSSK</sequence>